<reference evidence="3 4" key="1">
    <citation type="submission" date="2013-05" db="EMBL/GenBank/DDBJ databases">
        <title>Draft genome of the parasitic nematode Anyclostoma ceylanicum.</title>
        <authorList>
            <person name="Mitreva M."/>
        </authorList>
    </citation>
    <scope>NUCLEOTIDE SEQUENCE [LARGE SCALE GENOMIC DNA]</scope>
</reference>
<evidence type="ECO:0000313" key="4">
    <source>
        <dbReference type="Proteomes" id="UP000054495"/>
    </source>
</evidence>
<evidence type="ECO:0000259" key="2">
    <source>
        <dbReference type="SMART" id="SM00198"/>
    </source>
</evidence>
<dbReference type="Proteomes" id="UP000054495">
    <property type="component" value="Unassembled WGS sequence"/>
</dbReference>
<sequence length="312" mass="34298">MQLGCSVIVLTAALLIPNVDGFAVPTNFNCKNSLISDEWRKLVLNFHNGKRRLLAQGKQPSLNLPAPFSTNSKCELNSQTNSILKSWWDEVKKVDLAQSQEFVPGLEHFAPMRTYICITCAAQQKCTAWLCQDDYTPAGDIPPRVCADGMANDLAATALHMHNHYRQVPFDERQIATGWMVDKKDGYAPTAKQMLALEYDCAVIGGQAKRKADNCPSTAPTADPGYSLNHFYAIETWAKQVSTIGVGNGNIYTAGTGVDNYANMAHDEITKFGCAVEVCVRSGSSVVVCEYDRYDFDTALVVGYEFTKILAT</sequence>
<organism evidence="3 4">
    <name type="scientific">Ancylostoma ceylanicum</name>
    <dbReference type="NCBI Taxonomy" id="53326"/>
    <lineage>
        <taxon>Eukaryota</taxon>
        <taxon>Metazoa</taxon>
        <taxon>Ecdysozoa</taxon>
        <taxon>Nematoda</taxon>
        <taxon>Chromadorea</taxon>
        <taxon>Rhabditida</taxon>
        <taxon>Rhabditina</taxon>
        <taxon>Rhabditomorpha</taxon>
        <taxon>Strongyloidea</taxon>
        <taxon>Ancylostomatidae</taxon>
        <taxon>Ancylostomatinae</taxon>
        <taxon>Ancylostoma</taxon>
    </lineage>
</organism>
<dbReference type="Gene3D" id="3.40.33.10">
    <property type="entry name" value="CAP"/>
    <property type="match status" value="1"/>
</dbReference>
<dbReference type="EMBL" id="KE125053">
    <property type="protein sequence ID" value="EPB72333.1"/>
    <property type="molecule type" value="Genomic_DNA"/>
</dbReference>
<dbReference type="InterPro" id="IPR035940">
    <property type="entry name" value="CAP_sf"/>
</dbReference>
<feature type="chain" id="PRO_5002307173" evidence="1">
    <location>
        <begin position="22"/>
        <end position="312"/>
    </location>
</feature>
<gene>
    <name evidence="3" type="ORF">ANCCEY_08570</name>
</gene>
<feature type="domain" description="SCP" evidence="2">
    <location>
        <begin position="152"/>
        <end position="299"/>
    </location>
</feature>
<dbReference type="SUPFAM" id="SSF55797">
    <property type="entry name" value="PR-1-like"/>
    <property type="match status" value="2"/>
</dbReference>
<feature type="signal peptide" evidence="1">
    <location>
        <begin position="1"/>
        <end position="21"/>
    </location>
</feature>
<proteinExistence type="predicted"/>
<evidence type="ECO:0000256" key="1">
    <source>
        <dbReference type="SAM" id="SignalP"/>
    </source>
</evidence>
<dbReference type="CDD" id="cd05380">
    <property type="entry name" value="CAP_euk"/>
    <property type="match status" value="1"/>
</dbReference>
<name>A0A0D6LMD0_9BILA</name>
<protein>
    <submittedName>
        <fullName evidence="3">SCP-like protein</fullName>
    </submittedName>
</protein>
<keyword evidence="4" id="KW-1185">Reference proteome</keyword>
<dbReference type="InterPro" id="IPR014044">
    <property type="entry name" value="CAP_dom"/>
</dbReference>
<accession>A0A0D6LMD0</accession>
<keyword evidence="1" id="KW-0732">Signal</keyword>
<dbReference type="SMART" id="SM00198">
    <property type="entry name" value="SCP"/>
    <property type="match status" value="1"/>
</dbReference>
<dbReference type="Pfam" id="PF00188">
    <property type="entry name" value="CAP"/>
    <property type="match status" value="1"/>
</dbReference>
<evidence type="ECO:0000313" key="3">
    <source>
        <dbReference type="EMBL" id="EPB72333.1"/>
    </source>
</evidence>
<dbReference type="AlphaFoldDB" id="A0A0D6LMD0"/>